<dbReference type="Gene3D" id="2.160.20.10">
    <property type="entry name" value="Single-stranded right-handed beta-helix, Pectin lyase-like"/>
    <property type="match status" value="1"/>
</dbReference>
<accession>A0A5C4N3P7</accession>
<evidence type="ECO:0000313" key="4">
    <source>
        <dbReference type="Proteomes" id="UP000305887"/>
    </source>
</evidence>
<protein>
    <submittedName>
        <fullName evidence="3">Right-handed parallel beta-helix repeat-containing protein</fullName>
    </submittedName>
</protein>
<dbReference type="EMBL" id="VDFU01000006">
    <property type="protein sequence ID" value="TNC50850.1"/>
    <property type="molecule type" value="Genomic_DNA"/>
</dbReference>
<dbReference type="SMART" id="SM00710">
    <property type="entry name" value="PbH1"/>
    <property type="match status" value="7"/>
</dbReference>
<dbReference type="InterPro" id="IPR039448">
    <property type="entry name" value="Beta_helix"/>
</dbReference>
<evidence type="ECO:0000259" key="2">
    <source>
        <dbReference type="Pfam" id="PF13229"/>
    </source>
</evidence>
<dbReference type="InterPro" id="IPR011050">
    <property type="entry name" value="Pectin_lyase_fold/virulence"/>
</dbReference>
<gene>
    <name evidence="3" type="ORF">FHG66_07725</name>
</gene>
<evidence type="ECO:0000313" key="3">
    <source>
        <dbReference type="EMBL" id="TNC50850.1"/>
    </source>
</evidence>
<keyword evidence="1" id="KW-0732">Signal</keyword>
<name>A0A5C4N3P7_9RHOB</name>
<feature type="domain" description="Right handed beta helix" evidence="2">
    <location>
        <begin position="268"/>
        <end position="450"/>
    </location>
</feature>
<feature type="signal peptide" evidence="1">
    <location>
        <begin position="1"/>
        <end position="28"/>
    </location>
</feature>
<dbReference type="Pfam" id="PF13229">
    <property type="entry name" value="Beta_helix"/>
    <property type="match status" value="1"/>
</dbReference>
<evidence type="ECO:0000256" key="1">
    <source>
        <dbReference type="SAM" id="SignalP"/>
    </source>
</evidence>
<organism evidence="3 4">
    <name type="scientific">Rubellimicrobium rubrum</name>
    <dbReference type="NCBI Taxonomy" id="2585369"/>
    <lineage>
        <taxon>Bacteria</taxon>
        <taxon>Pseudomonadati</taxon>
        <taxon>Pseudomonadota</taxon>
        <taxon>Alphaproteobacteria</taxon>
        <taxon>Rhodobacterales</taxon>
        <taxon>Roseobacteraceae</taxon>
        <taxon>Rubellimicrobium</taxon>
    </lineage>
</organism>
<keyword evidence="4" id="KW-1185">Reference proteome</keyword>
<dbReference type="InterPro" id="IPR006626">
    <property type="entry name" value="PbH1"/>
</dbReference>
<dbReference type="AlphaFoldDB" id="A0A5C4N3P7"/>
<reference evidence="3 4" key="1">
    <citation type="submission" date="2019-06" db="EMBL/GenBank/DDBJ databases">
        <title>YIM 131921 draft genome.</title>
        <authorList>
            <person name="Jiang L."/>
        </authorList>
    </citation>
    <scope>NUCLEOTIDE SEQUENCE [LARGE SCALE GENOMIC DNA]</scope>
    <source>
        <strain evidence="3 4">YIM 131921</strain>
    </source>
</reference>
<sequence>MRCKSVGGASLRNSLPLLAMALPACLWAGTAAMAQPSPDDAAGWLAERNRALSQFGAVLPPPTAEETGDDRGLALVADSAPQVAASDVRLALTQMALAAGSAGQAEIAAAQPTRGPGAIYLRAGAATLTELFEATRGTDLESVLTRDGQRFVASRPIVVVQGATLQLEPGDVLTLEANDGAFLLSFGHVEMAGATVRADPAPYWTEESFRPFVAILGTGTLDASWSVFAGLGSDVAPFASGLSLGSGSLFAATRSSGVRDSRFIDTHGLSIIGSDGARVVGNRFDGAEGIAISVDDSDRVEIRDNVIVEPEGRFAIRVDGPATDVEATNNIMVGGHHDALRVAAGASAVDLYGNVIADFAGSAIIADEGTRCLRLAGNLIRGNGGDGLGAGDIGDVIVTANIIQDNGGAGISLSRSRPEAELIVAGNLFERNRSGVRTASIGSLTLTDNDLARQLPRHLAGDLSQHTPLFLHEIRGGHRAALLFDHVKAGVADPLTPDAVAAAFTECRAEAGS</sequence>
<comment type="caution">
    <text evidence="3">The sequence shown here is derived from an EMBL/GenBank/DDBJ whole genome shotgun (WGS) entry which is preliminary data.</text>
</comment>
<feature type="chain" id="PRO_5022852484" evidence="1">
    <location>
        <begin position="29"/>
        <end position="513"/>
    </location>
</feature>
<dbReference type="OrthoDB" id="7938081at2"/>
<dbReference type="InterPro" id="IPR012334">
    <property type="entry name" value="Pectin_lyas_fold"/>
</dbReference>
<dbReference type="Proteomes" id="UP000305887">
    <property type="component" value="Unassembled WGS sequence"/>
</dbReference>
<proteinExistence type="predicted"/>
<dbReference type="SUPFAM" id="SSF51126">
    <property type="entry name" value="Pectin lyase-like"/>
    <property type="match status" value="1"/>
</dbReference>